<accession>A0A9K3LGW7</accession>
<comment type="caution">
    <text evidence="3">The sequence shown here is derived from an EMBL/GenBank/DDBJ whole genome shotgun (WGS) entry which is preliminary data.</text>
</comment>
<keyword evidence="4" id="KW-1185">Reference proteome</keyword>
<feature type="coiled-coil region" evidence="1">
    <location>
        <begin position="197"/>
        <end position="224"/>
    </location>
</feature>
<keyword evidence="1" id="KW-0175">Coiled coil</keyword>
<protein>
    <submittedName>
        <fullName evidence="3">Mitochondrial ribosomal subunit protein</fullName>
    </submittedName>
</protein>
<name>A0A9K3LGW7_9STRA</name>
<evidence type="ECO:0000259" key="2">
    <source>
        <dbReference type="Pfam" id="PF10213"/>
    </source>
</evidence>
<sequence>MTVTRISSVSRGFLQSLHRSGAGGSTIGRSASHPSSIVYRPLQSIITDNLPPTSLIRCHASTATSNSSSNNNNKTSSSSSYVSPFQDIFDNIKQGKTSLGTTHFQMPSERKYLKCGIPENALRFKTTAFGRLLEAPFIRPNEHRIILQVHVRHIPLTETERLVLREIVGQRLNEETGVLQLSSSQFGSRIENKRHVVSMLERAVERAKVLAARVEAEVEQLEHQP</sequence>
<reference evidence="3" key="1">
    <citation type="journal article" date="2021" name="Sci. Rep.">
        <title>Diploid genomic architecture of Nitzschia inconspicua, an elite biomass production diatom.</title>
        <authorList>
            <person name="Oliver A."/>
            <person name="Podell S."/>
            <person name="Pinowska A."/>
            <person name="Traller J.C."/>
            <person name="Smith S.R."/>
            <person name="McClure R."/>
            <person name="Beliaev A."/>
            <person name="Bohutskyi P."/>
            <person name="Hill E.A."/>
            <person name="Rabines A."/>
            <person name="Zheng H."/>
            <person name="Allen L.Z."/>
            <person name="Kuo A."/>
            <person name="Grigoriev I.V."/>
            <person name="Allen A.E."/>
            <person name="Hazlebeck D."/>
            <person name="Allen E.E."/>
        </authorList>
    </citation>
    <scope>NUCLEOTIDE SEQUENCE</scope>
    <source>
        <strain evidence="3">Hildebrandi</strain>
    </source>
</reference>
<dbReference type="InterPro" id="IPR019349">
    <property type="entry name" value="Ribosomal_mS35_mit"/>
</dbReference>
<evidence type="ECO:0000256" key="1">
    <source>
        <dbReference type="SAM" id="Coils"/>
    </source>
</evidence>
<dbReference type="Proteomes" id="UP000693970">
    <property type="component" value="Unassembled WGS sequence"/>
</dbReference>
<reference evidence="3" key="2">
    <citation type="submission" date="2021-04" db="EMBL/GenBank/DDBJ databases">
        <authorList>
            <person name="Podell S."/>
        </authorList>
    </citation>
    <scope>NUCLEOTIDE SEQUENCE</scope>
    <source>
        <strain evidence="3">Hildebrandi</strain>
    </source>
</reference>
<feature type="domain" description="Small ribosomal subunit protein mS35 mitochondrial conserved" evidence="2">
    <location>
        <begin position="139"/>
        <end position="212"/>
    </location>
</feature>
<dbReference type="Pfam" id="PF10213">
    <property type="entry name" value="MRP-S28"/>
    <property type="match status" value="1"/>
</dbReference>
<dbReference type="EMBL" id="JAGRRH010000013">
    <property type="protein sequence ID" value="KAG7361509.1"/>
    <property type="molecule type" value="Genomic_DNA"/>
</dbReference>
<gene>
    <name evidence="3" type="ORF">IV203_036610</name>
</gene>
<dbReference type="AlphaFoldDB" id="A0A9K3LGW7"/>
<proteinExistence type="predicted"/>
<evidence type="ECO:0000313" key="4">
    <source>
        <dbReference type="Proteomes" id="UP000693970"/>
    </source>
</evidence>
<evidence type="ECO:0000313" key="3">
    <source>
        <dbReference type="EMBL" id="KAG7361509.1"/>
    </source>
</evidence>
<organism evidence="3 4">
    <name type="scientific">Nitzschia inconspicua</name>
    <dbReference type="NCBI Taxonomy" id="303405"/>
    <lineage>
        <taxon>Eukaryota</taxon>
        <taxon>Sar</taxon>
        <taxon>Stramenopiles</taxon>
        <taxon>Ochrophyta</taxon>
        <taxon>Bacillariophyta</taxon>
        <taxon>Bacillariophyceae</taxon>
        <taxon>Bacillariophycidae</taxon>
        <taxon>Bacillariales</taxon>
        <taxon>Bacillariaceae</taxon>
        <taxon>Nitzschia</taxon>
    </lineage>
</organism>
<dbReference type="OrthoDB" id="283424at2759"/>